<dbReference type="Proteomes" id="UP000031668">
    <property type="component" value="Unassembled WGS sequence"/>
</dbReference>
<sequence length="110" mass="12569">MLFSFYVDFTILFNKCKKYSLEFCTNTGLVHRRFCTAQNARNFSSANECYFVVVAHCESCTTQICCRRVPTRSGTLSHVNNVANAVDVKYVQLCTCASFYNSMTVLKNWS</sequence>
<organism evidence="1 2">
    <name type="scientific">Thelohanellus kitauei</name>
    <name type="common">Myxosporean</name>
    <dbReference type="NCBI Taxonomy" id="669202"/>
    <lineage>
        <taxon>Eukaryota</taxon>
        <taxon>Metazoa</taxon>
        <taxon>Cnidaria</taxon>
        <taxon>Myxozoa</taxon>
        <taxon>Myxosporea</taxon>
        <taxon>Bivalvulida</taxon>
        <taxon>Platysporina</taxon>
        <taxon>Myxobolidae</taxon>
        <taxon>Thelohanellus</taxon>
    </lineage>
</organism>
<keyword evidence="2" id="KW-1185">Reference proteome</keyword>
<comment type="caution">
    <text evidence="1">The sequence shown here is derived from an EMBL/GenBank/DDBJ whole genome shotgun (WGS) entry which is preliminary data.</text>
</comment>
<dbReference type="AlphaFoldDB" id="A0A0C2IEN8"/>
<proteinExistence type="predicted"/>
<dbReference type="EMBL" id="JWZT01004591">
    <property type="protein sequence ID" value="KII63758.1"/>
    <property type="molecule type" value="Genomic_DNA"/>
</dbReference>
<protein>
    <submittedName>
        <fullName evidence="1">Uncharacterized protein</fullName>
    </submittedName>
</protein>
<accession>A0A0C2IEN8</accession>
<evidence type="ECO:0000313" key="1">
    <source>
        <dbReference type="EMBL" id="KII63758.1"/>
    </source>
</evidence>
<evidence type="ECO:0000313" key="2">
    <source>
        <dbReference type="Proteomes" id="UP000031668"/>
    </source>
</evidence>
<reference evidence="1 2" key="1">
    <citation type="journal article" date="2014" name="Genome Biol. Evol.">
        <title>The genome of the myxosporean Thelohanellus kitauei shows adaptations to nutrient acquisition within its fish host.</title>
        <authorList>
            <person name="Yang Y."/>
            <person name="Xiong J."/>
            <person name="Zhou Z."/>
            <person name="Huo F."/>
            <person name="Miao W."/>
            <person name="Ran C."/>
            <person name="Liu Y."/>
            <person name="Zhang J."/>
            <person name="Feng J."/>
            <person name="Wang M."/>
            <person name="Wang M."/>
            <person name="Wang L."/>
            <person name="Yao B."/>
        </authorList>
    </citation>
    <scope>NUCLEOTIDE SEQUENCE [LARGE SCALE GENOMIC DNA]</scope>
    <source>
        <strain evidence="1">Wuqing</strain>
    </source>
</reference>
<name>A0A0C2IEN8_THEKT</name>
<gene>
    <name evidence="1" type="ORF">RF11_14991</name>
</gene>